<evidence type="ECO:0000256" key="2">
    <source>
        <dbReference type="SAM" id="Coils"/>
    </source>
</evidence>
<feature type="compositionally biased region" description="Basic and acidic residues" evidence="3">
    <location>
        <begin position="172"/>
        <end position="190"/>
    </location>
</feature>
<accession>A0A0D3KUY6</accession>
<keyword evidence="5" id="KW-1185">Reference proteome</keyword>
<evidence type="ECO:0000256" key="3">
    <source>
        <dbReference type="SAM" id="MobiDB-lite"/>
    </source>
</evidence>
<feature type="region of interest" description="Disordered" evidence="3">
    <location>
        <begin position="206"/>
        <end position="246"/>
    </location>
</feature>
<proteinExistence type="predicted"/>
<dbReference type="eggNOG" id="ENOG502QS0D">
    <property type="taxonomic scope" value="Eukaryota"/>
</dbReference>
<protein>
    <submittedName>
        <fullName evidence="4">Uncharacterized protein</fullName>
    </submittedName>
</protein>
<dbReference type="EnsemblProtists" id="EOD39571">
    <property type="protein sequence ID" value="EOD39571"/>
    <property type="gene ID" value="EMIHUDRAFT_462178"/>
</dbReference>
<name>A0A0D3KUY6_EMIH1</name>
<dbReference type="PANTHER" id="PTHR18962:SF0">
    <property type="entry name" value="COILED-COIL DOMAIN-CONTAINING PROTEIN 39"/>
    <property type="match status" value="1"/>
</dbReference>
<feature type="compositionally biased region" description="Basic and acidic residues" evidence="3">
    <location>
        <begin position="134"/>
        <end position="146"/>
    </location>
</feature>
<dbReference type="InterPro" id="IPR033290">
    <property type="entry name" value="CCDC39"/>
</dbReference>
<dbReference type="Proteomes" id="UP000013827">
    <property type="component" value="Unassembled WGS sequence"/>
</dbReference>
<dbReference type="GeneID" id="17284842"/>
<dbReference type="GO" id="GO:0036159">
    <property type="term" value="P:inner dynein arm assembly"/>
    <property type="evidence" value="ECO:0007669"/>
    <property type="project" value="InterPro"/>
</dbReference>
<feature type="coiled-coil region" evidence="2">
    <location>
        <begin position="19"/>
        <end position="46"/>
    </location>
</feature>
<dbReference type="GO" id="GO:0005930">
    <property type="term" value="C:axoneme"/>
    <property type="evidence" value="ECO:0007669"/>
    <property type="project" value="InterPro"/>
</dbReference>
<feature type="compositionally biased region" description="Pro residues" evidence="3">
    <location>
        <begin position="228"/>
        <end position="239"/>
    </location>
</feature>
<dbReference type="RefSeq" id="XP_005792000.1">
    <property type="nucleotide sequence ID" value="XM_005791943.1"/>
</dbReference>
<keyword evidence="1 2" id="KW-0175">Coiled coil</keyword>
<dbReference type="AlphaFoldDB" id="A0A0D3KUY6"/>
<feature type="region of interest" description="Disordered" evidence="3">
    <location>
        <begin position="451"/>
        <end position="490"/>
    </location>
</feature>
<dbReference type="STRING" id="2903.R1FV80"/>
<organism evidence="4 5">
    <name type="scientific">Emiliania huxleyi (strain CCMP1516)</name>
    <dbReference type="NCBI Taxonomy" id="280463"/>
    <lineage>
        <taxon>Eukaryota</taxon>
        <taxon>Haptista</taxon>
        <taxon>Haptophyta</taxon>
        <taxon>Prymnesiophyceae</taxon>
        <taxon>Isochrysidales</taxon>
        <taxon>Noelaerhabdaceae</taxon>
        <taxon>Emiliania</taxon>
    </lineage>
</organism>
<reference evidence="4" key="2">
    <citation type="submission" date="2024-10" db="UniProtKB">
        <authorList>
            <consortium name="EnsemblProtists"/>
        </authorList>
    </citation>
    <scope>IDENTIFICATION</scope>
</reference>
<dbReference type="Pfam" id="PF24161">
    <property type="entry name" value="CCDC39"/>
    <property type="match status" value="2"/>
</dbReference>
<dbReference type="GO" id="GO:0060285">
    <property type="term" value="P:cilium-dependent cell motility"/>
    <property type="evidence" value="ECO:0007669"/>
    <property type="project" value="TreeGrafter"/>
</dbReference>
<dbReference type="PaxDb" id="2903-EOD39571"/>
<evidence type="ECO:0000313" key="5">
    <source>
        <dbReference type="Proteomes" id="UP000013827"/>
    </source>
</evidence>
<dbReference type="KEGG" id="ehx:EMIHUDRAFT_462178"/>
<dbReference type="PANTHER" id="PTHR18962">
    <property type="entry name" value="COILED-COIL DOMAIN-CONTAINING PROTEIN 39"/>
    <property type="match status" value="1"/>
</dbReference>
<dbReference type="HOGENOM" id="CLU_338166_0_0_1"/>
<feature type="coiled-coil region" evidence="2">
    <location>
        <begin position="312"/>
        <end position="409"/>
    </location>
</feature>
<feature type="region of interest" description="Disordered" evidence="3">
    <location>
        <begin position="134"/>
        <end position="190"/>
    </location>
</feature>
<evidence type="ECO:0000313" key="4">
    <source>
        <dbReference type="EnsemblProtists" id="EOD39571"/>
    </source>
</evidence>
<reference evidence="5" key="1">
    <citation type="journal article" date="2013" name="Nature">
        <title>Pan genome of the phytoplankton Emiliania underpins its global distribution.</title>
        <authorList>
            <person name="Read B.A."/>
            <person name="Kegel J."/>
            <person name="Klute M.J."/>
            <person name="Kuo A."/>
            <person name="Lefebvre S.C."/>
            <person name="Maumus F."/>
            <person name="Mayer C."/>
            <person name="Miller J."/>
            <person name="Monier A."/>
            <person name="Salamov A."/>
            <person name="Young J."/>
            <person name="Aguilar M."/>
            <person name="Claverie J.M."/>
            <person name="Frickenhaus S."/>
            <person name="Gonzalez K."/>
            <person name="Herman E.K."/>
            <person name="Lin Y.C."/>
            <person name="Napier J."/>
            <person name="Ogata H."/>
            <person name="Sarno A.F."/>
            <person name="Shmutz J."/>
            <person name="Schroeder D."/>
            <person name="de Vargas C."/>
            <person name="Verret F."/>
            <person name="von Dassow P."/>
            <person name="Valentin K."/>
            <person name="Van de Peer Y."/>
            <person name="Wheeler G."/>
            <person name="Dacks J.B."/>
            <person name="Delwiche C.F."/>
            <person name="Dyhrman S.T."/>
            <person name="Glockner G."/>
            <person name="John U."/>
            <person name="Richards T."/>
            <person name="Worden A.Z."/>
            <person name="Zhang X."/>
            <person name="Grigoriev I.V."/>
            <person name="Allen A.E."/>
            <person name="Bidle K."/>
            <person name="Borodovsky M."/>
            <person name="Bowler C."/>
            <person name="Brownlee C."/>
            <person name="Cock J.M."/>
            <person name="Elias M."/>
            <person name="Gladyshev V.N."/>
            <person name="Groth M."/>
            <person name="Guda C."/>
            <person name="Hadaegh A."/>
            <person name="Iglesias-Rodriguez M.D."/>
            <person name="Jenkins J."/>
            <person name="Jones B.M."/>
            <person name="Lawson T."/>
            <person name="Leese F."/>
            <person name="Lindquist E."/>
            <person name="Lobanov A."/>
            <person name="Lomsadze A."/>
            <person name="Malik S.B."/>
            <person name="Marsh M.E."/>
            <person name="Mackinder L."/>
            <person name="Mock T."/>
            <person name="Mueller-Roeber B."/>
            <person name="Pagarete A."/>
            <person name="Parker M."/>
            <person name="Probert I."/>
            <person name="Quesneville H."/>
            <person name="Raines C."/>
            <person name="Rensing S.A."/>
            <person name="Riano-Pachon D.M."/>
            <person name="Richier S."/>
            <person name="Rokitta S."/>
            <person name="Shiraiwa Y."/>
            <person name="Soanes D.M."/>
            <person name="van der Giezen M."/>
            <person name="Wahlund T.M."/>
            <person name="Williams B."/>
            <person name="Wilson W."/>
            <person name="Wolfe G."/>
            <person name="Wurch L.L."/>
        </authorList>
    </citation>
    <scope>NUCLEOTIDE SEQUENCE</scope>
</reference>
<evidence type="ECO:0000256" key="1">
    <source>
        <dbReference type="ARBA" id="ARBA00023054"/>
    </source>
</evidence>
<sequence>MSDDEEELVDLPDFANAANRALYADLKDAERALAATEEELAETGERVSVMEGHLGSVVAERQNTQRLVDAKAKEVETEDHLKQLADRELGRFSSELSKLQREWWQEAAVAERQAELEAEVTKTSVQQVELDRTADDYRALQRERRGLLLQSRSGATASPHPSPPPPRPAAAAERDRRRAQIRGAEESLEERRAALEAAKAKLAAAEEAASRSSDNLGSLEAPRAFLDPPSPCPDPPSPCPAASRQMDELHAREGARLKERAKAAGALREALYAETARLQAARQEVLYTADFQLQLMQRKVARATGVRSAEEQTELKSQIATLQRQLEQQGATARMLSEQEKRLSNELKRARRREEEVTTEEARLRAAIDAVEVDNTLAQKQIKKEAQQRQEATVAADLLRLEVKKLREALHGRTDGVFGLENRKSQLQLSMAERQEEIKVHTDVLRAQLKAAEDERSRAKKARAAGRRLGSISAGSRAPSRTGPPPSQALTERLLRVDRLSAKSANLEGKPGAIDARLSTPALAHTAASRLAPPCALRHLVDKNAAYKAALAPAGPRTPLAEQRALLEEQHRAALARCRAHKVQQSEVEEEIGQMGVTLDELADVSGAQRQHYERLADASRSIGATLQERRGELQRVASELSSLLDAHRESAAASGVQGATALEREAALSERLVANRTTLERLAALSAEDASFGPALESLCAQAGVPPPDALPGDE</sequence>
<dbReference type="GO" id="GO:0003341">
    <property type="term" value="P:cilium movement"/>
    <property type="evidence" value="ECO:0007669"/>
    <property type="project" value="InterPro"/>
</dbReference>